<dbReference type="Proteomes" id="UP000604046">
    <property type="component" value="Unassembled WGS sequence"/>
</dbReference>
<gene>
    <name evidence="9" type="primary">CDO1</name>
    <name evidence="9" type="ORF">SNAT2548_LOCUS4163</name>
</gene>
<comment type="similarity">
    <text evidence="1">Belongs to the cysteine dioxygenase family.</text>
</comment>
<keyword evidence="4" id="KW-0223">Dioxygenase</keyword>
<dbReference type="AlphaFoldDB" id="A0A812IGQ2"/>
<dbReference type="PANTHER" id="PTHR12918">
    <property type="entry name" value="CYSTEINE DIOXYGENASE"/>
    <property type="match status" value="1"/>
</dbReference>
<organism evidence="9 10">
    <name type="scientific">Symbiodinium natans</name>
    <dbReference type="NCBI Taxonomy" id="878477"/>
    <lineage>
        <taxon>Eukaryota</taxon>
        <taxon>Sar</taxon>
        <taxon>Alveolata</taxon>
        <taxon>Dinophyceae</taxon>
        <taxon>Suessiales</taxon>
        <taxon>Symbiodiniaceae</taxon>
        <taxon>Symbiodinium</taxon>
    </lineage>
</organism>
<dbReference type="PANTHER" id="PTHR12918:SF1">
    <property type="entry name" value="CYSTEINE DIOXYGENASE TYPE 1"/>
    <property type="match status" value="1"/>
</dbReference>
<dbReference type="GO" id="GO:0008198">
    <property type="term" value="F:ferrous iron binding"/>
    <property type="evidence" value="ECO:0007669"/>
    <property type="project" value="TreeGrafter"/>
</dbReference>
<comment type="caution">
    <text evidence="9">The sequence shown here is derived from an EMBL/GenBank/DDBJ whole genome shotgun (WGS) entry which is preliminary data.</text>
</comment>
<keyword evidence="6 8" id="KW-0408">Iron</keyword>
<evidence type="ECO:0000256" key="4">
    <source>
        <dbReference type="ARBA" id="ARBA00022964"/>
    </source>
</evidence>
<proteinExistence type="inferred from homology"/>
<dbReference type="InterPro" id="IPR010300">
    <property type="entry name" value="CDO_1"/>
</dbReference>
<dbReference type="EMBL" id="CAJNDS010000257">
    <property type="protein sequence ID" value="CAE7034706.1"/>
    <property type="molecule type" value="Genomic_DNA"/>
</dbReference>
<dbReference type="InterPro" id="IPR011051">
    <property type="entry name" value="RmlC_Cupin_sf"/>
</dbReference>
<dbReference type="CDD" id="cd10548">
    <property type="entry name" value="cupin_CDO"/>
    <property type="match status" value="1"/>
</dbReference>
<evidence type="ECO:0000256" key="6">
    <source>
        <dbReference type="ARBA" id="ARBA00023004"/>
    </source>
</evidence>
<evidence type="ECO:0000256" key="1">
    <source>
        <dbReference type="ARBA" id="ARBA00006622"/>
    </source>
</evidence>
<keyword evidence="3 8" id="KW-0479">Metal-binding</keyword>
<feature type="binding site" evidence="8">
    <location>
        <position position="197"/>
    </location>
    <ligand>
        <name>Fe cation</name>
        <dbReference type="ChEBI" id="CHEBI:24875"/>
        <note>catalytic</note>
    </ligand>
</feature>
<dbReference type="EC" id="1.13.11.20" evidence="2"/>
<feature type="cross-link" description="3'-(S-cysteinyl)-tyrosine (Cys-Tyr)" evidence="7">
    <location>
        <begin position="146"/>
        <end position="214"/>
    </location>
</feature>
<accession>A0A812IGQ2</accession>
<evidence type="ECO:0000256" key="7">
    <source>
        <dbReference type="PIRSR" id="PIRSR610300-50"/>
    </source>
</evidence>
<sequence>MAMATRRGALLARRLAGTLRRSQASAVAVLRCFSDAPGLTQLEKQKKKKSSDQYLDMHSLVNRLRELFPPAPAMGAPINGDVVTSVSETLQNVKLNPREWQQHAVYRRGRYTRNIVGYSPNQFIVLLLCWERGQQSPIHDHAGAHCFIKMLSGQLQERKFAWAPNGSAGPQAGPPGFMDASEVAKSVSFMHDSLGLHQIENPSESDVAVSLHIYSPPFQECHIFPPTGAPPKIAPMVNVFVPEGMQKAAEESKSLSLQDFCSKLSDLRAQEGDGKAQLHSVLDLLVSAEMTDMEWASYASPMHFSEFHPVQHIIHCDDEFSVVISCWSPGQKIPPHTVGRGRVMWLKVLHGNLLFQEFSPGLFPWESDVERQTELGEGSASFLEECGVRMHDLANPSETEPAVSIQVFSPPLTSFTFHSEKGTERRDLPWLVGQADATKGSEAFSSTRAMRTAGRWFLSFRGLQSLLNEEFSRPEVSPNVISTLLSKAVFNPQEWRDRLSLTAAPGGTPPQSSRTWPKHILVAQEKKYSIILSFWGNSPEPSVAIEGGTGMSWTLVLEGELEERAVNIGADGPQVVRSSVLKEESCSFLSREETSGAAGADIIEHSHSSETPCVSLHVYHPPLPEAWMTG</sequence>
<feature type="binding site" evidence="8">
    <location>
        <position position="141"/>
    </location>
    <ligand>
        <name>Fe cation</name>
        <dbReference type="ChEBI" id="CHEBI:24875"/>
        <note>catalytic</note>
    </ligand>
</feature>
<evidence type="ECO:0000313" key="9">
    <source>
        <dbReference type="EMBL" id="CAE7034706.1"/>
    </source>
</evidence>
<evidence type="ECO:0000256" key="5">
    <source>
        <dbReference type="ARBA" id="ARBA00023002"/>
    </source>
</evidence>
<protein>
    <recommendedName>
        <fullName evidence="2">cysteine dioxygenase</fullName>
        <ecNumber evidence="2">1.13.11.20</ecNumber>
    </recommendedName>
</protein>
<keyword evidence="10" id="KW-1185">Reference proteome</keyword>
<evidence type="ECO:0000256" key="8">
    <source>
        <dbReference type="PIRSR" id="PIRSR610300-51"/>
    </source>
</evidence>
<dbReference type="InterPro" id="IPR014710">
    <property type="entry name" value="RmlC-like_jellyroll"/>
</dbReference>
<keyword evidence="5" id="KW-0560">Oxidoreductase</keyword>
<name>A0A812IGQ2_9DINO</name>
<reference evidence="9" key="1">
    <citation type="submission" date="2021-02" db="EMBL/GenBank/DDBJ databases">
        <authorList>
            <person name="Dougan E. K."/>
            <person name="Rhodes N."/>
            <person name="Thang M."/>
            <person name="Chan C."/>
        </authorList>
    </citation>
    <scope>NUCLEOTIDE SEQUENCE</scope>
</reference>
<dbReference type="SUPFAM" id="SSF51182">
    <property type="entry name" value="RmlC-like cupins"/>
    <property type="match status" value="2"/>
</dbReference>
<evidence type="ECO:0000256" key="3">
    <source>
        <dbReference type="ARBA" id="ARBA00022723"/>
    </source>
</evidence>
<dbReference type="GO" id="GO:0017172">
    <property type="term" value="F:cysteine dioxygenase activity"/>
    <property type="evidence" value="ECO:0007669"/>
    <property type="project" value="UniProtKB-EC"/>
</dbReference>
<evidence type="ECO:0000313" key="10">
    <source>
        <dbReference type="Proteomes" id="UP000604046"/>
    </source>
</evidence>
<feature type="binding site" evidence="8">
    <location>
        <position position="139"/>
    </location>
    <ligand>
        <name>Fe cation</name>
        <dbReference type="ChEBI" id="CHEBI:24875"/>
        <note>catalytic</note>
    </ligand>
</feature>
<dbReference type="Pfam" id="PF05995">
    <property type="entry name" value="CDO_I"/>
    <property type="match status" value="2"/>
</dbReference>
<evidence type="ECO:0000256" key="2">
    <source>
        <dbReference type="ARBA" id="ARBA00013133"/>
    </source>
</evidence>
<keyword evidence="7" id="KW-0883">Thioether bond</keyword>
<dbReference type="OrthoDB" id="543511at2759"/>
<dbReference type="Gene3D" id="2.60.120.10">
    <property type="entry name" value="Jelly Rolls"/>
    <property type="match status" value="3"/>
</dbReference>